<evidence type="ECO:0000259" key="2">
    <source>
        <dbReference type="PROSITE" id="PS50222"/>
    </source>
</evidence>
<name>A0A814D9Z2_9BILA</name>
<evidence type="ECO:0000313" key="4">
    <source>
        <dbReference type="Proteomes" id="UP000663879"/>
    </source>
</evidence>
<dbReference type="GO" id="GO:0005509">
    <property type="term" value="F:calcium ion binding"/>
    <property type="evidence" value="ECO:0007669"/>
    <property type="project" value="InterPro"/>
</dbReference>
<sequence>MSYHTFRNIAGIDNSIDRNEYLAYYQSRHPFSSPYSNYRRANEEFNLIDRNRNGRIEYHEYADAQMRKHGGYYPGQYSSGYGYY</sequence>
<dbReference type="SUPFAM" id="SSF47473">
    <property type="entry name" value="EF-hand"/>
    <property type="match status" value="1"/>
</dbReference>
<dbReference type="Proteomes" id="UP000663879">
    <property type="component" value="Unassembled WGS sequence"/>
</dbReference>
<keyword evidence="4" id="KW-1185">Reference proteome</keyword>
<dbReference type="AlphaFoldDB" id="A0A814D9Z2"/>
<proteinExistence type="predicted"/>
<gene>
    <name evidence="3" type="ORF">OXX778_LOCUS13971</name>
</gene>
<dbReference type="InterPro" id="IPR018247">
    <property type="entry name" value="EF_Hand_1_Ca_BS"/>
</dbReference>
<dbReference type="Gene3D" id="1.10.238.10">
    <property type="entry name" value="EF-hand"/>
    <property type="match status" value="1"/>
</dbReference>
<accession>A0A814D9Z2</accession>
<comment type="caution">
    <text evidence="3">The sequence shown here is derived from an EMBL/GenBank/DDBJ whole genome shotgun (WGS) entry which is preliminary data.</text>
</comment>
<dbReference type="InterPro" id="IPR002048">
    <property type="entry name" value="EF_hand_dom"/>
</dbReference>
<feature type="domain" description="EF-hand" evidence="2">
    <location>
        <begin position="36"/>
        <end position="71"/>
    </location>
</feature>
<dbReference type="InterPro" id="IPR011992">
    <property type="entry name" value="EF-hand-dom_pair"/>
</dbReference>
<evidence type="ECO:0000313" key="3">
    <source>
        <dbReference type="EMBL" id="CAF0951566.1"/>
    </source>
</evidence>
<dbReference type="OrthoDB" id="10146789at2759"/>
<reference evidence="3" key="1">
    <citation type="submission" date="2021-02" db="EMBL/GenBank/DDBJ databases">
        <authorList>
            <person name="Nowell W R."/>
        </authorList>
    </citation>
    <scope>NUCLEOTIDE SEQUENCE</scope>
    <source>
        <strain evidence="3">Ploen Becks lab</strain>
    </source>
</reference>
<dbReference type="EMBL" id="CAJNOC010002788">
    <property type="protein sequence ID" value="CAF0951566.1"/>
    <property type="molecule type" value="Genomic_DNA"/>
</dbReference>
<dbReference type="PROSITE" id="PS00018">
    <property type="entry name" value="EF_HAND_1"/>
    <property type="match status" value="1"/>
</dbReference>
<protein>
    <recommendedName>
        <fullName evidence="2">EF-hand domain-containing protein</fullName>
    </recommendedName>
</protein>
<evidence type="ECO:0000256" key="1">
    <source>
        <dbReference type="ARBA" id="ARBA00022837"/>
    </source>
</evidence>
<dbReference type="PROSITE" id="PS50222">
    <property type="entry name" value="EF_HAND_2"/>
    <property type="match status" value="1"/>
</dbReference>
<keyword evidence="1" id="KW-0106">Calcium</keyword>
<organism evidence="3 4">
    <name type="scientific">Brachionus calyciflorus</name>
    <dbReference type="NCBI Taxonomy" id="104777"/>
    <lineage>
        <taxon>Eukaryota</taxon>
        <taxon>Metazoa</taxon>
        <taxon>Spiralia</taxon>
        <taxon>Gnathifera</taxon>
        <taxon>Rotifera</taxon>
        <taxon>Eurotatoria</taxon>
        <taxon>Monogononta</taxon>
        <taxon>Pseudotrocha</taxon>
        <taxon>Ploima</taxon>
        <taxon>Brachionidae</taxon>
        <taxon>Brachionus</taxon>
    </lineage>
</organism>